<dbReference type="OrthoDB" id="9809524at2"/>
<gene>
    <name evidence="3" type="ORF">E1284_06505</name>
</gene>
<protein>
    <submittedName>
        <fullName evidence="3">Metal-sensing transcriptional repressor</fullName>
    </submittedName>
</protein>
<organism evidence="3 4">
    <name type="scientific">Actinomadura bangladeshensis</name>
    <dbReference type="NCBI Taxonomy" id="453573"/>
    <lineage>
        <taxon>Bacteria</taxon>
        <taxon>Bacillati</taxon>
        <taxon>Actinomycetota</taxon>
        <taxon>Actinomycetes</taxon>
        <taxon>Streptosporangiales</taxon>
        <taxon>Thermomonosporaceae</taxon>
        <taxon>Actinomadura</taxon>
    </lineage>
</organism>
<dbReference type="GO" id="GO:0046872">
    <property type="term" value="F:metal ion binding"/>
    <property type="evidence" value="ECO:0007669"/>
    <property type="project" value="InterPro"/>
</dbReference>
<dbReference type="RefSeq" id="WP_131938076.1">
    <property type="nucleotide sequence ID" value="NZ_BAAAMX010000057.1"/>
</dbReference>
<dbReference type="AlphaFoldDB" id="A0A4R4P959"/>
<accession>A0A4R4P959</accession>
<evidence type="ECO:0000256" key="1">
    <source>
        <dbReference type="ARBA" id="ARBA00005428"/>
    </source>
</evidence>
<comment type="caution">
    <text evidence="3">The sequence shown here is derived from an EMBL/GenBank/DDBJ whole genome shotgun (WGS) entry which is preliminary data.</text>
</comment>
<dbReference type="GO" id="GO:0003677">
    <property type="term" value="F:DNA binding"/>
    <property type="evidence" value="ECO:0007669"/>
    <property type="project" value="InterPro"/>
</dbReference>
<proteinExistence type="inferred from homology"/>
<reference evidence="3 4" key="1">
    <citation type="submission" date="2019-03" db="EMBL/GenBank/DDBJ databases">
        <title>Draft genome sequences of novel Actinobacteria.</title>
        <authorList>
            <person name="Sahin N."/>
            <person name="Ay H."/>
            <person name="Saygin H."/>
        </authorList>
    </citation>
    <scope>NUCLEOTIDE SEQUENCE [LARGE SCALE GENOMIC DNA]</scope>
    <source>
        <strain evidence="3 4">DSM 45347</strain>
    </source>
</reference>
<sequence length="39" mass="4294">MELDKESLTEVAMRLRRAQGQIGGVVKVIEEGRDCADCS</sequence>
<comment type="similarity">
    <text evidence="1">Belongs to the CsoR family.</text>
</comment>
<dbReference type="EMBL" id="SMJW01000020">
    <property type="protein sequence ID" value="TDC18374.1"/>
    <property type="molecule type" value="Genomic_DNA"/>
</dbReference>
<keyword evidence="2" id="KW-0186">Copper</keyword>
<evidence type="ECO:0000256" key="2">
    <source>
        <dbReference type="ARBA" id="ARBA00023008"/>
    </source>
</evidence>
<dbReference type="InterPro" id="IPR038390">
    <property type="entry name" value="Metal_Tscrpt_repr_sf"/>
</dbReference>
<dbReference type="Proteomes" id="UP000295431">
    <property type="component" value="Unassembled WGS sequence"/>
</dbReference>
<dbReference type="InterPro" id="IPR003735">
    <property type="entry name" value="Metal_Tscrpt_repr"/>
</dbReference>
<dbReference type="Gene3D" id="1.20.58.1000">
    <property type="entry name" value="Metal-sensitive repressor, helix protomer"/>
    <property type="match status" value="1"/>
</dbReference>
<evidence type="ECO:0000313" key="4">
    <source>
        <dbReference type="Proteomes" id="UP000295431"/>
    </source>
</evidence>
<dbReference type="GO" id="GO:0045892">
    <property type="term" value="P:negative regulation of DNA-templated transcription"/>
    <property type="evidence" value="ECO:0007669"/>
    <property type="project" value="UniProtKB-ARBA"/>
</dbReference>
<dbReference type="Pfam" id="PF02583">
    <property type="entry name" value="Trns_repr_metal"/>
    <property type="match status" value="1"/>
</dbReference>
<evidence type="ECO:0000313" key="3">
    <source>
        <dbReference type="EMBL" id="TDC18374.1"/>
    </source>
</evidence>
<name>A0A4R4P959_9ACTN</name>
<keyword evidence="4" id="KW-1185">Reference proteome</keyword>